<gene>
    <name evidence="3" type="ORF">GPM918_LOCUS9475</name>
    <name evidence="4" type="ORF">OVA965_LOCUS10998</name>
    <name evidence="5" type="ORF">SRO942_LOCUS9476</name>
    <name evidence="6" type="ORF">TMI583_LOCUS10992</name>
</gene>
<dbReference type="Proteomes" id="UP000663829">
    <property type="component" value="Unassembled WGS sequence"/>
</dbReference>
<feature type="compositionally biased region" description="Polar residues" evidence="1">
    <location>
        <begin position="106"/>
        <end position="128"/>
    </location>
</feature>
<dbReference type="AlphaFoldDB" id="A0A814ATX2"/>
<dbReference type="EMBL" id="CAJOBC010001766">
    <property type="protein sequence ID" value="CAF3697448.1"/>
    <property type="molecule type" value="Genomic_DNA"/>
</dbReference>
<evidence type="ECO:0000313" key="7">
    <source>
        <dbReference type="Proteomes" id="UP000663829"/>
    </source>
</evidence>
<dbReference type="Proteomes" id="UP000682733">
    <property type="component" value="Unassembled WGS sequence"/>
</dbReference>
<feature type="region of interest" description="Disordered" evidence="1">
    <location>
        <begin position="37"/>
        <end position="144"/>
    </location>
</feature>
<dbReference type="OrthoDB" id="422362at2759"/>
<dbReference type="CDD" id="cd20144">
    <property type="entry name" value="PWWP_NSD_rpt1"/>
    <property type="match status" value="1"/>
</dbReference>
<dbReference type="PROSITE" id="PS50812">
    <property type="entry name" value="PWWP"/>
    <property type="match status" value="1"/>
</dbReference>
<sequence>MTATSAANFSSSYEEEGKDSEIGSLDIVESSLDGLATDTTAQVNSEHKEPLGALSVLSSSPPQVTQPPARRGRRAKGTELPKVETQPVSSPPATNSRPRRSRQTRKTMQYNELSIQPQHQSTTETATNHIAKVKAPRNYTTENDSSSVPIRYQIADVVWGKVSGSPWWPCLVVADPNDPQQSHTKIVGNQRPKRSYFVVFYGSTADFAWLGDSSIIYFKGVEEFTKYAQEVVDQAQTKSMKEQLTERFQLKITIGRRDDWEMAVSEANDALNQSAEQRLQEMEPKFDFYTQKIG</sequence>
<evidence type="ECO:0000313" key="5">
    <source>
        <dbReference type="EMBL" id="CAF3697448.1"/>
    </source>
</evidence>
<dbReference type="Pfam" id="PF00855">
    <property type="entry name" value="PWWP"/>
    <property type="match status" value="1"/>
</dbReference>
<dbReference type="Proteomes" id="UP000677228">
    <property type="component" value="Unassembled WGS sequence"/>
</dbReference>
<evidence type="ECO:0000313" key="4">
    <source>
        <dbReference type="EMBL" id="CAF0928101.1"/>
    </source>
</evidence>
<reference evidence="3" key="1">
    <citation type="submission" date="2021-02" db="EMBL/GenBank/DDBJ databases">
        <authorList>
            <person name="Nowell W R."/>
        </authorList>
    </citation>
    <scope>NUCLEOTIDE SEQUENCE</scope>
</reference>
<evidence type="ECO:0000313" key="6">
    <source>
        <dbReference type="EMBL" id="CAF3704961.1"/>
    </source>
</evidence>
<proteinExistence type="predicted"/>
<feature type="domain" description="PWWP" evidence="2">
    <location>
        <begin position="154"/>
        <end position="220"/>
    </location>
</feature>
<dbReference type="SUPFAM" id="SSF63748">
    <property type="entry name" value="Tudor/PWWP/MBT"/>
    <property type="match status" value="1"/>
</dbReference>
<comment type="caution">
    <text evidence="3">The sequence shown here is derived from an EMBL/GenBank/DDBJ whole genome shotgun (WGS) entry which is preliminary data.</text>
</comment>
<evidence type="ECO:0000259" key="2">
    <source>
        <dbReference type="PROSITE" id="PS50812"/>
    </source>
</evidence>
<dbReference type="EMBL" id="CAJOBA010004168">
    <property type="protein sequence ID" value="CAF3704961.1"/>
    <property type="molecule type" value="Genomic_DNA"/>
</dbReference>
<dbReference type="Gene3D" id="2.30.30.140">
    <property type="match status" value="1"/>
</dbReference>
<evidence type="ECO:0000256" key="1">
    <source>
        <dbReference type="SAM" id="MobiDB-lite"/>
    </source>
</evidence>
<dbReference type="SMART" id="SM00293">
    <property type="entry name" value="PWWP"/>
    <property type="match status" value="1"/>
</dbReference>
<organism evidence="3 7">
    <name type="scientific">Didymodactylos carnosus</name>
    <dbReference type="NCBI Taxonomy" id="1234261"/>
    <lineage>
        <taxon>Eukaryota</taxon>
        <taxon>Metazoa</taxon>
        <taxon>Spiralia</taxon>
        <taxon>Gnathifera</taxon>
        <taxon>Rotifera</taxon>
        <taxon>Eurotatoria</taxon>
        <taxon>Bdelloidea</taxon>
        <taxon>Philodinida</taxon>
        <taxon>Philodinidae</taxon>
        <taxon>Didymodactylos</taxon>
    </lineage>
</organism>
<feature type="compositionally biased region" description="Polar residues" evidence="1">
    <location>
        <begin position="1"/>
        <end position="12"/>
    </location>
</feature>
<feature type="region of interest" description="Disordered" evidence="1">
    <location>
        <begin position="1"/>
        <end position="25"/>
    </location>
</feature>
<dbReference type="Proteomes" id="UP000681722">
    <property type="component" value="Unassembled WGS sequence"/>
</dbReference>
<evidence type="ECO:0000313" key="3">
    <source>
        <dbReference type="EMBL" id="CAF0917537.1"/>
    </source>
</evidence>
<dbReference type="EMBL" id="CAJNOQ010001766">
    <property type="protein sequence ID" value="CAF0917537.1"/>
    <property type="molecule type" value="Genomic_DNA"/>
</dbReference>
<feature type="compositionally biased region" description="Polar residues" evidence="1">
    <location>
        <begin position="86"/>
        <end position="96"/>
    </location>
</feature>
<dbReference type="InterPro" id="IPR000313">
    <property type="entry name" value="PWWP_dom"/>
</dbReference>
<name>A0A814ATX2_9BILA</name>
<keyword evidence="7" id="KW-1185">Reference proteome</keyword>
<accession>A0A814ATX2</accession>
<dbReference type="EMBL" id="CAJNOK010004167">
    <property type="protein sequence ID" value="CAF0928101.1"/>
    <property type="molecule type" value="Genomic_DNA"/>
</dbReference>
<protein>
    <recommendedName>
        <fullName evidence="2">PWWP domain-containing protein</fullName>
    </recommendedName>
</protein>